<keyword evidence="4" id="KW-1185">Reference proteome</keyword>
<dbReference type="SUPFAM" id="SSF63825">
    <property type="entry name" value="YWTD domain"/>
    <property type="match status" value="2"/>
</dbReference>
<protein>
    <submittedName>
        <fullName evidence="3">(diamondback moth) hypothetical protein</fullName>
    </submittedName>
</protein>
<dbReference type="GO" id="GO:0005886">
    <property type="term" value="C:plasma membrane"/>
    <property type="evidence" value="ECO:0007669"/>
    <property type="project" value="TreeGrafter"/>
</dbReference>
<organism evidence="3 4">
    <name type="scientific">Plutella xylostella</name>
    <name type="common">Diamondback moth</name>
    <name type="synonym">Plutella maculipennis</name>
    <dbReference type="NCBI Taxonomy" id="51655"/>
    <lineage>
        <taxon>Eukaryota</taxon>
        <taxon>Metazoa</taxon>
        <taxon>Ecdysozoa</taxon>
        <taxon>Arthropoda</taxon>
        <taxon>Hexapoda</taxon>
        <taxon>Insecta</taxon>
        <taxon>Pterygota</taxon>
        <taxon>Neoptera</taxon>
        <taxon>Endopterygota</taxon>
        <taxon>Lepidoptera</taxon>
        <taxon>Glossata</taxon>
        <taxon>Ditrysia</taxon>
        <taxon>Yponomeutoidea</taxon>
        <taxon>Plutellidae</taxon>
        <taxon>Plutella</taxon>
    </lineage>
</organism>
<dbReference type="GO" id="GO:0042813">
    <property type="term" value="F:Wnt receptor activity"/>
    <property type="evidence" value="ECO:0007669"/>
    <property type="project" value="TreeGrafter"/>
</dbReference>
<dbReference type="InterPro" id="IPR050778">
    <property type="entry name" value="Cueball_EGF_LRP_Nidogen"/>
</dbReference>
<comment type="caution">
    <text evidence="3">The sequence shown here is derived from an EMBL/GenBank/DDBJ whole genome shotgun (WGS) entry which is preliminary data.</text>
</comment>
<reference evidence="3" key="1">
    <citation type="submission" date="2020-11" db="EMBL/GenBank/DDBJ databases">
        <authorList>
            <person name="Whiteford S."/>
        </authorList>
    </citation>
    <scope>NUCLEOTIDE SEQUENCE</scope>
</reference>
<accession>A0A8S4F982</accession>
<dbReference type="InterPro" id="IPR000033">
    <property type="entry name" value="LDLR_classB_rpt"/>
</dbReference>
<dbReference type="AlphaFoldDB" id="A0A8S4F982"/>
<proteinExistence type="predicted"/>
<keyword evidence="2" id="KW-0677">Repeat</keyword>
<dbReference type="GO" id="GO:0017147">
    <property type="term" value="F:Wnt-protein binding"/>
    <property type="evidence" value="ECO:0007669"/>
    <property type="project" value="TreeGrafter"/>
</dbReference>
<dbReference type="InterPro" id="IPR011042">
    <property type="entry name" value="6-blade_b-propeller_TolB-like"/>
</dbReference>
<evidence type="ECO:0000256" key="1">
    <source>
        <dbReference type="ARBA" id="ARBA00022536"/>
    </source>
</evidence>
<evidence type="ECO:0000256" key="2">
    <source>
        <dbReference type="ARBA" id="ARBA00022737"/>
    </source>
</evidence>
<name>A0A8S4F982_PLUXY</name>
<dbReference type="PANTHER" id="PTHR46513:SF35">
    <property type="entry name" value="EGF-LIKE DOMAIN-CONTAINING PROTEIN"/>
    <property type="match status" value="1"/>
</dbReference>
<dbReference type="SMART" id="SM00135">
    <property type="entry name" value="LY"/>
    <property type="match status" value="4"/>
</dbReference>
<dbReference type="Proteomes" id="UP000653454">
    <property type="component" value="Unassembled WGS sequence"/>
</dbReference>
<dbReference type="PANTHER" id="PTHR46513">
    <property type="entry name" value="VITELLOGENIN RECEPTOR-LIKE PROTEIN-RELATED-RELATED"/>
    <property type="match status" value="1"/>
</dbReference>
<sequence length="526" mass="56467">MDGSNAHVLTDDIKGSATGLALAAANDRLYYVDKHIVSMRLDNKGSYKPVNMDGSNAHVLTDDIKGSPTGLALDTAKDRLYYVDKHIVSMRLDNKGSYIFLNDALGHPYSLAVFENSVYWSDWTSNTIQVADKVYPPATRRRVLLTLDEPVFGIHIYHPILLRQTPSGCSSLGCSDLCLLRGRGAACACHSPRALVTSTSCAVSCVCCAAVAPPARATRRARSSPAPAAPVSVSYRVLPPCSELCLLRGRGAACACHSPRALVTSTSCAGDELCLLRGRGAACACHSPRALVTSTSCAVSCVCCAAVAPPARATRRARSSPAPAAPVSVSYRVLPPCSELCLLRGRGAACACHSPRALVTSTSCAAVSEDQLPEFLIVGGGAYFTMVRYNSLGNPEARAAALDIGRVHAMAYDNNKRTLYIYDGQRKTINYIGMNEFSRGVTRLLEHRGLDNVMDMGYDYVSKALYFVDAGRRTLEVISLVTSQRAVVHRFERAAPISLCVLSEHGCVYRVSHVDYVAKAHPGENQ</sequence>
<dbReference type="GO" id="GO:0060070">
    <property type="term" value="P:canonical Wnt signaling pathway"/>
    <property type="evidence" value="ECO:0007669"/>
    <property type="project" value="TreeGrafter"/>
</dbReference>
<evidence type="ECO:0000313" key="4">
    <source>
        <dbReference type="Proteomes" id="UP000653454"/>
    </source>
</evidence>
<dbReference type="EMBL" id="CAJHNJ030000030">
    <property type="protein sequence ID" value="CAG9124451.1"/>
    <property type="molecule type" value="Genomic_DNA"/>
</dbReference>
<gene>
    <name evidence="3" type="ORF">PLXY2_LOCUS8208</name>
</gene>
<keyword evidence="1" id="KW-0245">EGF-like domain</keyword>
<evidence type="ECO:0000313" key="3">
    <source>
        <dbReference type="EMBL" id="CAG9124451.1"/>
    </source>
</evidence>
<dbReference type="Gene3D" id="2.120.10.30">
    <property type="entry name" value="TolB, C-terminal domain"/>
    <property type="match status" value="2"/>
</dbReference>